<dbReference type="Gene3D" id="2.40.50.140">
    <property type="entry name" value="Nucleic acid-binding proteins"/>
    <property type="match status" value="1"/>
</dbReference>
<keyword evidence="7" id="KW-1185">Reference proteome</keyword>
<comment type="caution">
    <text evidence="6">The sequence shown here is derived from an EMBL/GenBank/DDBJ whole genome shotgun (WGS) entry which is preliminary data.</text>
</comment>
<feature type="compositionally biased region" description="Basic and acidic residues" evidence="4">
    <location>
        <begin position="396"/>
        <end position="410"/>
    </location>
</feature>
<evidence type="ECO:0000256" key="1">
    <source>
        <dbReference type="ARBA" id="ARBA00009307"/>
    </source>
</evidence>
<dbReference type="InterPro" id="IPR003029">
    <property type="entry name" value="S1_domain"/>
</dbReference>
<feature type="compositionally biased region" description="Low complexity" evidence="4">
    <location>
        <begin position="242"/>
        <end position="251"/>
    </location>
</feature>
<dbReference type="Gene3D" id="3.30.1490.120">
    <property type="entry name" value="RNA polymerase Rpb7-like, N-terminal domain"/>
    <property type="match status" value="1"/>
</dbReference>
<feature type="domain" description="S1 motif" evidence="5">
    <location>
        <begin position="88"/>
        <end position="153"/>
    </location>
</feature>
<dbReference type="Proteomes" id="UP000499080">
    <property type="component" value="Unassembled WGS sequence"/>
</dbReference>
<accession>A0A4Y2HDH5</accession>
<dbReference type="EMBL" id="BGPR01001864">
    <property type="protein sequence ID" value="GBM63355.1"/>
    <property type="molecule type" value="Genomic_DNA"/>
</dbReference>
<keyword evidence="3" id="KW-0804">Transcription</keyword>
<evidence type="ECO:0000256" key="3">
    <source>
        <dbReference type="ARBA" id="ARBA00023163"/>
    </source>
</evidence>
<gene>
    <name evidence="6" type="ORF">AVEN_185463_1</name>
</gene>
<feature type="compositionally biased region" description="Polar residues" evidence="4">
    <location>
        <begin position="339"/>
        <end position="357"/>
    </location>
</feature>
<comment type="similarity">
    <text evidence="1">Belongs to the eukaryotic RPB7/RPC8 RNA polymerase subunit family.</text>
</comment>
<feature type="compositionally biased region" description="Basic residues" evidence="4">
    <location>
        <begin position="497"/>
        <end position="519"/>
    </location>
</feature>
<sequence length="532" mass="59848">MAEKKFSCIKQVTRTVQIPLPATFISNEISGIAEILESWKCQYSKQLQGVVVSYKHYSLSSSGFITPNKPFVYYNVKGTFDLFCPKVGDIVKGKIYKIFKEHIVCHIEDTINGSIHLSSDSSKELAPFICLNREILFEILSFSFDRNMVLSVKGKITRKCIQLMRELFPPQTFSNLVDTPELSNNTDEGIGSSNESADDGLLNHTFDGSKINDDDVNFKKPLSSYTKSKKKSSKRPKRDSESSSMDTSDVSTSDEKPKKKKKHNDKSNSDVGNYLNANNLSSDTVSCDTLIQNFSSFNHSEILEALKEEETTFEDNTRVKKHKKKQKRDLSPSLIGEPNNRTFSGDISSLDLNTSAGFETAKFSKKRKRESESSFMDTSEQSTADEMPKKKKKCKDKTVPLEEKEVKNELPDMPDDETITAALLSLKREISSPVKTSDNFVPGSKMKKKSKDKKSKEKDKSKKKKGKVLASGAVLKKDKKSQKKGSKKNKLDGEQSKKHKKSKSHKKDKSDKKKRKGSSKNKVSDVIKSEID</sequence>
<dbReference type="PROSITE" id="PS50126">
    <property type="entry name" value="S1"/>
    <property type="match status" value="1"/>
</dbReference>
<organism evidence="6 7">
    <name type="scientific">Araneus ventricosus</name>
    <name type="common">Orbweaver spider</name>
    <name type="synonym">Epeira ventricosa</name>
    <dbReference type="NCBI Taxonomy" id="182803"/>
    <lineage>
        <taxon>Eukaryota</taxon>
        <taxon>Metazoa</taxon>
        <taxon>Ecdysozoa</taxon>
        <taxon>Arthropoda</taxon>
        <taxon>Chelicerata</taxon>
        <taxon>Arachnida</taxon>
        <taxon>Araneae</taxon>
        <taxon>Araneomorphae</taxon>
        <taxon>Entelegynae</taxon>
        <taxon>Araneoidea</taxon>
        <taxon>Araneidae</taxon>
        <taxon>Araneus</taxon>
    </lineage>
</organism>
<reference evidence="6 7" key="1">
    <citation type="journal article" date="2019" name="Sci. Rep.">
        <title>Orb-weaving spider Araneus ventricosus genome elucidates the spidroin gene catalogue.</title>
        <authorList>
            <person name="Kono N."/>
            <person name="Nakamura H."/>
            <person name="Ohtoshi R."/>
            <person name="Moran D.A.P."/>
            <person name="Shinohara A."/>
            <person name="Yoshida Y."/>
            <person name="Fujiwara M."/>
            <person name="Mori M."/>
            <person name="Tomita M."/>
            <person name="Arakawa K."/>
        </authorList>
    </citation>
    <scope>NUCLEOTIDE SEQUENCE [LARGE SCALE GENOMIC DNA]</scope>
</reference>
<keyword evidence="2" id="KW-0240">DNA-directed RNA polymerase</keyword>
<feature type="region of interest" description="Disordered" evidence="4">
    <location>
        <begin position="222"/>
        <end position="275"/>
    </location>
</feature>
<evidence type="ECO:0000313" key="6">
    <source>
        <dbReference type="EMBL" id="GBM63355.1"/>
    </source>
</evidence>
<dbReference type="GO" id="GO:0003676">
    <property type="term" value="F:nucleic acid binding"/>
    <property type="evidence" value="ECO:0007669"/>
    <property type="project" value="InterPro"/>
</dbReference>
<dbReference type="AlphaFoldDB" id="A0A4Y2HDH5"/>
<evidence type="ECO:0000313" key="7">
    <source>
        <dbReference type="Proteomes" id="UP000499080"/>
    </source>
</evidence>
<feature type="compositionally biased region" description="Basic and acidic residues" evidence="4">
    <location>
        <begin position="522"/>
        <end position="532"/>
    </location>
</feature>
<dbReference type="SUPFAM" id="SSF50249">
    <property type="entry name" value="Nucleic acid-binding proteins"/>
    <property type="match status" value="1"/>
</dbReference>
<evidence type="ECO:0000256" key="4">
    <source>
        <dbReference type="SAM" id="MobiDB-lite"/>
    </source>
</evidence>
<feature type="compositionally biased region" description="Basic residues" evidence="4">
    <location>
        <begin position="477"/>
        <end position="488"/>
    </location>
</feature>
<feature type="compositionally biased region" description="Polar residues" evidence="4">
    <location>
        <begin position="178"/>
        <end position="195"/>
    </location>
</feature>
<dbReference type="InterPro" id="IPR036898">
    <property type="entry name" value="RNA_pol_Rpb7-like_N_sf"/>
</dbReference>
<dbReference type="InterPro" id="IPR012340">
    <property type="entry name" value="NA-bd_OB-fold"/>
</dbReference>
<dbReference type="GO" id="GO:0000428">
    <property type="term" value="C:DNA-directed RNA polymerase complex"/>
    <property type="evidence" value="ECO:0007669"/>
    <property type="project" value="UniProtKB-KW"/>
</dbReference>
<feature type="compositionally biased region" description="Basic residues" evidence="4">
    <location>
        <begin position="227"/>
        <end position="237"/>
    </location>
</feature>
<evidence type="ECO:0000256" key="2">
    <source>
        <dbReference type="ARBA" id="ARBA00022478"/>
    </source>
</evidence>
<name>A0A4Y2HDH5_ARAVE</name>
<proteinExistence type="inferred from homology"/>
<feature type="region of interest" description="Disordered" evidence="4">
    <location>
        <begin position="314"/>
        <end position="532"/>
    </location>
</feature>
<protein>
    <recommendedName>
        <fullName evidence="5">S1 motif domain-containing protein</fullName>
    </recommendedName>
</protein>
<evidence type="ECO:0000259" key="5">
    <source>
        <dbReference type="PROSITE" id="PS50126"/>
    </source>
</evidence>
<feature type="region of interest" description="Disordered" evidence="4">
    <location>
        <begin position="178"/>
        <end position="204"/>
    </location>
</feature>
<dbReference type="OrthoDB" id="10250504at2759"/>